<dbReference type="SMART" id="SM00347">
    <property type="entry name" value="HTH_MARR"/>
    <property type="match status" value="1"/>
</dbReference>
<dbReference type="Proteomes" id="UP000642070">
    <property type="component" value="Unassembled WGS sequence"/>
</dbReference>
<gene>
    <name evidence="3" type="ORF">GCM10007977_027320</name>
</gene>
<dbReference type="PROSITE" id="PS50995">
    <property type="entry name" value="HTH_MARR_2"/>
    <property type="match status" value="1"/>
</dbReference>
<reference evidence="3" key="1">
    <citation type="journal article" date="2014" name="Int. J. Syst. Evol. Microbiol.">
        <title>Complete genome sequence of Corynebacterium casei LMG S-19264T (=DSM 44701T), isolated from a smear-ripened cheese.</title>
        <authorList>
            <consortium name="US DOE Joint Genome Institute (JGI-PGF)"/>
            <person name="Walter F."/>
            <person name="Albersmeier A."/>
            <person name="Kalinowski J."/>
            <person name="Ruckert C."/>
        </authorList>
    </citation>
    <scope>NUCLEOTIDE SEQUENCE</scope>
    <source>
        <strain evidence="3">JCM 19831</strain>
    </source>
</reference>
<evidence type="ECO:0000259" key="2">
    <source>
        <dbReference type="PROSITE" id="PS50995"/>
    </source>
</evidence>
<dbReference type="SUPFAM" id="SSF46785">
    <property type="entry name" value="Winged helix' DNA-binding domain"/>
    <property type="match status" value="1"/>
</dbReference>
<feature type="domain" description="HTH marR-type" evidence="2">
    <location>
        <begin position="25"/>
        <end position="153"/>
    </location>
</feature>
<dbReference type="PRINTS" id="PR00598">
    <property type="entry name" value="HTHMARR"/>
</dbReference>
<name>A0A917TJL2_9ACTN</name>
<dbReference type="GO" id="GO:0003700">
    <property type="term" value="F:DNA-binding transcription factor activity"/>
    <property type="evidence" value="ECO:0007669"/>
    <property type="project" value="InterPro"/>
</dbReference>
<dbReference type="InterPro" id="IPR052526">
    <property type="entry name" value="HTH-type_Bedaq_tolerance"/>
</dbReference>
<comment type="caution">
    <text evidence="3">The sequence shown here is derived from an EMBL/GenBank/DDBJ whole genome shotgun (WGS) entry which is preliminary data.</text>
</comment>
<reference evidence="3" key="2">
    <citation type="submission" date="2020-09" db="EMBL/GenBank/DDBJ databases">
        <authorList>
            <person name="Sun Q."/>
            <person name="Ohkuma M."/>
        </authorList>
    </citation>
    <scope>NUCLEOTIDE SEQUENCE</scope>
    <source>
        <strain evidence="3">JCM 19831</strain>
    </source>
</reference>
<organism evidence="3 4">
    <name type="scientific">Dactylosporangium sucinum</name>
    <dbReference type="NCBI Taxonomy" id="1424081"/>
    <lineage>
        <taxon>Bacteria</taxon>
        <taxon>Bacillati</taxon>
        <taxon>Actinomycetota</taxon>
        <taxon>Actinomycetes</taxon>
        <taxon>Micromonosporales</taxon>
        <taxon>Micromonosporaceae</taxon>
        <taxon>Dactylosporangium</taxon>
    </lineage>
</organism>
<dbReference type="Pfam" id="PF01047">
    <property type="entry name" value="MarR"/>
    <property type="match status" value="1"/>
</dbReference>
<proteinExistence type="predicted"/>
<sequence length="156" mass="16513">MPAAAKTTPGATAQAPAPDTAQLDPARLASAVERLFSQLRHGNPPNDISLTAASTLRRLEREGPRRLTELAAAEGVTQPAMTQLVQRLEREGLAARAADPDDGRVVLVGVTDDGRALLARRRAVRARHLAAILDELPGDDKALIAAALPALERLAR</sequence>
<keyword evidence="4" id="KW-1185">Reference proteome</keyword>
<dbReference type="EMBL" id="BMPI01000011">
    <property type="protein sequence ID" value="GGM24743.1"/>
    <property type="molecule type" value="Genomic_DNA"/>
</dbReference>
<feature type="region of interest" description="Disordered" evidence="1">
    <location>
        <begin position="1"/>
        <end position="22"/>
    </location>
</feature>
<evidence type="ECO:0000256" key="1">
    <source>
        <dbReference type="SAM" id="MobiDB-lite"/>
    </source>
</evidence>
<dbReference type="InterPro" id="IPR036390">
    <property type="entry name" value="WH_DNA-bd_sf"/>
</dbReference>
<dbReference type="PANTHER" id="PTHR39515">
    <property type="entry name" value="CONSERVED PROTEIN"/>
    <property type="match status" value="1"/>
</dbReference>
<evidence type="ECO:0000313" key="3">
    <source>
        <dbReference type="EMBL" id="GGM24743.1"/>
    </source>
</evidence>
<dbReference type="RefSeq" id="WP_190250152.1">
    <property type="nucleotide sequence ID" value="NZ_BMPI01000011.1"/>
</dbReference>
<protein>
    <submittedName>
        <fullName evidence="3">MarR family transcriptional regulator</fullName>
    </submittedName>
</protein>
<evidence type="ECO:0000313" key="4">
    <source>
        <dbReference type="Proteomes" id="UP000642070"/>
    </source>
</evidence>
<dbReference type="PANTHER" id="PTHR39515:SF2">
    <property type="entry name" value="HTH-TYPE TRANSCRIPTIONAL REGULATOR RV0880"/>
    <property type="match status" value="1"/>
</dbReference>
<dbReference type="AlphaFoldDB" id="A0A917TJL2"/>
<accession>A0A917TJL2</accession>
<dbReference type="InterPro" id="IPR000835">
    <property type="entry name" value="HTH_MarR-typ"/>
</dbReference>
<dbReference type="Gene3D" id="1.10.10.10">
    <property type="entry name" value="Winged helix-like DNA-binding domain superfamily/Winged helix DNA-binding domain"/>
    <property type="match status" value="1"/>
</dbReference>
<dbReference type="InterPro" id="IPR036388">
    <property type="entry name" value="WH-like_DNA-bd_sf"/>
</dbReference>